<dbReference type="InterPro" id="IPR003593">
    <property type="entry name" value="AAA+_ATPase"/>
</dbReference>
<dbReference type="InterPro" id="IPR001270">
    <property type="entry name" value="ClpA/B"/>
</dbReference>
<dbReference type="GO" id="GO:0016887">
    <property type="term" value="F:ATP hydrolysis activity"/>
    <property type="evidence" value="ECO:0007669"/>
    <property type="project" value="InterPro"/>
</dbReference>
<dbReference type="InterPro" id="IPR003959">
    <property type="entry name" value="ATPase_AAA_core"/>
</dbReference>
<dbReference type="Gene3D" id="1.10.8.60">
    <property type="match status" value="1"/>
</dbReference>
<keyword evidence="2" id="KW-0067">ATP-binding</keyword>
<evidence type="ECO:0000259" key="4">
    <source>
        <dbReference type="SMART" id="SM00382"/>
    </source>
</evidence>
<dbReference type="SMART" id="SM01086">
    <property type="entry name" value="ClpB_D2-small"/>
    <property type="match status" value="1"/>
</dbReference>
<proteinExistence type="predicted"/>
<accession>A0A662ZIR7</accession>
<dbReference type="GO" id="GO:0005524">
    <property type="term" value="F:ATP binding"/>
    <property type="evidence" value="ECO:0007669"/>
    <property type="project" value="UniProtKB-KW"/>
</dbReference>
<dbReference type="CDD" id="cd19499">
    <property type="entry name" value="RecA-like_ClpB_Hsp104-like"/>
    <property type="match status" value="1"/>
</dbReference>
<evidence type="ECO:0000259" key="5">
    <source>
        <dbReference type="SMART" id="SM01086"/>
    </source>
</evidence>
<dbReference type="SUPFAM" id="SSF52540">
    <property type="entry name" value="P-loop containing nucleoside triphosphate hydrolases"/>
    <property type="match status" value="1"/>
</dbReference>
<feature type="domain" description="AAA+ ATPase" evidence="4">
    <location>
        <begin position="349"/>
        <end position="495"/>
    </location>
</feature>
<gene>
    <name evidence="6" type="ORF">SAMN02910344_00586</name>
</gene>
<dbReference type="AlphaFoldDB" id="A0A662ZIR7"/>
<keyword evidence="1" id="KW-0547">Nucleotide-binding</keyword>
<evidence type="ECO:0000256" key="1">
    <source>
        <dbReference type="ARBA" id="ARBA00022741"/>
    </source>
</evidence>
<evidence type="ECO:0000256" key="2">
    <source>
        <dbReference type="ARBA" id="ARBA00022840"/>
    </source>
</evidence>
<keyword evidence="7" id="KW-1185">Reference proteome</keyword>
<dbReference type="InterPro" id="IPR027417">
    <property type="entry name" value="P-loop_NTPase"/>
</dbReference>
<dbReference type="PANTHER" id="PTHR11638">
    <property type="entry name" value="ATP-DEPENDENT CLP PROTEASE"/>
    <property type="match status" value="1"/>
</dbReference>
<dbReference type="GO" id="GO:0034605">
    <property type="term" value="P:cellular response to heat"/>
    <property type="evidence" value="ECO:0007669"/>
    <property type="project" value="TreeGrafter"/>
</dbReference>
<sequence>MDNNELPKWHQELTIFNRIKPQIIIEGNIMDKYVYPEENDYQSKGVILNLKDYLNAFFRNLGYHHVIFYDHLKGFYNDSCDDGKKAIDDFAALVSKDVTEDHIEAPFSGRGANAAEIIDLALGQKEESVAVIMDFVSRYIVSPTQLSPDDVLSFTRLQKAVLGSSEVVESSGVHLKNTVILLTQKVNDLPVWFYLDNPLSKTINIQPPTKEERFSFVDTQFKSFFDREIYQAEIGRYEDESGRGELKKFKEKFTGITDGFSYTTLNDLRILCKNQKFHLNELTKVVDLYRYGVKDNPWEKLDFKDFEHAEQEFYQRVKGQDYAIAKTLDVVKRAMTGMNGLQHSSHTKPKGVLFFAGPTGTGKTETAKTLSQKIFGDESRCIRFDMSEYSQSHSDQKLLGAPPGYVGYERGGQLTNAVKNNPFSILLFDEIEKASPTILDKFLQILEDGRMTDGQGNTVYFSECIIIFTSNLGIYVDEEDPETYQIRKIQNVTPDEDYETIRKKVGGAIEHFFKYQLNRPEILNRIGENIVVFDFIRPETADRITDALINKIIRELLESKNITLSLSDKATDNLRKLAAGNLENGGRGIGNIIEEYLINPLSRYMFDNGIRSNTGITINDIVTDNGSVSLNCTLTEGNP</sequence>
<organism evidence="6 7">
    <name type="scientific">Ruminobacter amylophilus</name>
    <dbReference type="NCBI Taxonomy" id="867"/>
    <lineage>
        <taxon>Bacteria</taxon>
        <taxon>Pseudomonadati</taxon>
        <taxon>Pseudomonadota</taxon>
        <taxon>Gammaproteobacteria</taxon>
        <taxon>Aeromonadales</taxon>
        <taxon>Succinivibrionaceae</taxon>
        <taxon>Ruminobacter</taxon>
    </lineage>
</organism>
<dbReference type="SMART" id="SM00382">
    <property type="entry name" value="AAA"/>
    <property type="match status" value="1"/>
</dbReference>
<dbReference type="Pfam" id="PF07724">
    <property type="entry name" value="AAA_2"/>
    <property type="match status" value="1"/>
</dbReference>
<dbReference type="GO" id="GO:0005737">
    <property type="term" value="C:cytoplasm"/>
    <property type="evidence" value="ECO:0007669"/>
    <property type="project" value="TreeGrafter"/>
</dbReference>
<dbReference type="PRINTS" id="PR00300">
    <property type="entry name" value="CLPPROTEASEA"/>
</dbReference>
<dbReference type="Proteomes" id="UP000243745">
    <property type="component" value="Unassembled WGS sequence"/>
</dbReference>
<feature type="domain" description="Clp ATPase C-terminal" evidence="5">
    <location>
        <begin position="536"/>
        <end position="630"/>
    </location>
</feature>
<evidence type="ECO:0000256" key="3">
    <source>
        <dbReference type="ARBA" id="ARBA00023186"/>
    </source>
</evidence>
<dbReference type="InterPro" id="IPR019489">
    <property type="entry name" value="Clp_ATPase_C"/>
</dbReference>
<evidence type="ECO:0000313" key="7">
    <source>
        <dbReference type="Proteomes" id="UP000243745"/>
    </source>
</evidence>
<evidence type="ECO:0000313" key="6">
    <source>
        <dbReference type="EMBL" id="SFP15573.1"/>
    </source>
</evidence>
<dbReference type="PANTHER" id="PTHR11638:SF18">
    <property type="entry name" value="HEAT SHOCK PROTEIN 104"/>
    <property type="match status" value="1"/>
</dbReference>
<keyword evidence="3" id="KW-0143">Chaperone</keyword>
<name>A0A662ZIR7_9GAMM</name>
<dbReference type="InterPro" id="IPR050130">
    <property type="entry name" value="ClpA_ClpB"/>
</dbReference>
<dbReference type="EMBL" id="FOXF01000006">
    <property type="protein sequence ID" value="SFP15573.1"/>
    <property type="molecule type" value="Genomic_DNA"/>
</dbReference>
<protein>
    <submittedName>
        <fullName evidence="6">C-terminal, D2-small domain-containing protein, of ClpB protein</fullName>
    </submittedName>
</protein>
<dbReference type="Gene3D" id="3.40.50.300">
    <property type="entry name" value="P-loop containing nucleotide triphosphate hydrolases"/>
    <property type="match status" value="1"/>
</dbReference>
<dbReference type="OrthoDB" id="9803641at2"/>
<dbReference type="Pfam" id="PF10431">
    <property type="entry name" value="ClpB_D2-small"/>
    <property type="match status" value="1"/>
</dbReference>
<dbReference type="RefSeq" id="WP_093140760.1">
    <property type="nucleotide sequence ID" value="NZ_FOXF01000006.1"/>
</dbReference>
<reference evidence="6 7" key="1">
    <citation type="submission" date="2016-10" db="EMBL/GenBank/DDBJ databases">
        <authorList>
            <person name="Varghese N."/>
            <person name="Submissions S."/>
        </authorList>
    </citation>
    <scope>NUCLEOTIDE SEQUENCE [LARGE SCALE GENOMIC DNA]</scope>
    <source>
        <strain evidence="6 7">DSM 1361</strain>
    </source>
</reference>